<accession>A0A4V4H8Y7</accession>
<gene>
    <name evidence="1" type="ORF">C4D60_Mb08t15640</name>
</gene>
<dbReference type="AlphaFoldDB" id="A0A4V4H8Y7"/>
<dbReference type="EMBL" id="PYDT01000002">
    <property type="protein sequence ID" value="THU69555.1"/>
    <property type="molecule type" value="Genomic_DNA"/>
</dbReference>
<dbReference type="Proteomes" id="UP000317650">
    <property type="component" value="Chromosome 8"/>
</dbReference>
<reference evidence="1 2" key="1">
    <citation type="journal article" date="2019" name="Nat. Plants">
        <title>Genome sequencing of Musa balbisiana reveals subgenome evolution and function divergence in polyploid bananas.</title>
        <authorList>
            <person name="Yao X."/>
        </authorList>
    </citation>
    <scope>NUCLEOTIDE SEQUENCE [LARGE SCALE GENOMIC DNA]</scope>
    <source>
        <strain evidence="2">cv. DH-PKW</strain>
        <tissue evidence="1">Leaves</tissue>
    </source>
</reference>
<evidence type="ECO:0000313" key="2">
    <source>
        <dbReference type="Proteomes" id="UP000317650"/>
    </source>
</evidence>
<sequence>MVRSKRREKEVRIAMGVLQEGSWCCFLAGRGKSERVKASIFTSKGPALAAISVAVGAGGVWGWGGGGTGFLIHRNLLLTTHAILPTVVAAEAAEVRLCHGRLSARLVPQRFFITSSILDLTVVGLDIMGGDSSSQVQQPHYLKTCCKPCLQLGTTVYLLGHTDKKELTFGEGKVVIATDNLIKLTMDGVTLCPGSAGFDAQGNLAFMVCDPMKLASSPSARSYASSSSTNSWKKDVPMQFGIPIPVICNWLYQHWEGSLDEVSKPKLSLIRLMTTGQCENSNASFTFCRVIKTNEDNNDRSSSSQMVQLSKCYPGSSNSANGKSFYNENPIADLRLTPELGILTPEIFQSPEFSGSVEKKDHASLQLFDVNMLSKAPKSIFLPLPLRQMLSDEANVEGHRLGDRSNENGCVSQELTRAYREANHKVPPVSTWQNNCFSEVQSSSCPLENAKDWFDSGEETMYSAETMESRNIPSPRQNKLQTVARSQSCVNYSRWTSDKQNTVARKAVLLKQNTIIPIQKLDSQAAALPQRSNDYCSPTISSSLKKRNSLEQMTRRHRNVIQVSPRWMF</sequence>
<name>A0A4V4H8Y7_MUSBA</name>
<organism evidence="1 2">
    <name type="scientific">Musa balbisiana</name>
    <name type="common">Banana</name>
    <dbReference type="NCBI Taxonomy" id="52838"/>
    <lineage>
        <taxon>Eukaryota</taxon>
        <taxon>Viridiplantae</taxon>
        <taxon>Streptophyta</taxon>
        <taxon>Embryophyta</taxon>
        <taxon>Tracheophyta</taxon>
        <taxon>Spermatophyta</taxon>
        <taxon>Magnoliopsida</taxon>
        <taxon>Liliopsida</taxon>
        <taxon>Zingiberales</taxon>
        <taxon>Musaceae</taxon>
        <taxon>Musa</taxon>
    </lineage>
</organism>
<protein>
    <submittedName>
        <fullName evidence="1">Uncharacterized protein</fullName>
    </submittedName>
</protein>
<dbReference type="PANTHER" id="PTHR35729:SF1">
    <property type="entry name" value="T1B9.12 PROTEIN"/>
    <property type="match status" value="1"/>
</dbReference>
<comment type="caution">
    <text evidence="1">The sequence shown here is derived from an EMBL/GenBank/DDBJ whole genome shotgun (WGS) entry which is preliminary data.</text>
</comment>
<dbReference type="PANTHER" id="PTHR35729">
    <property type="entry name" value="T1B9.12 PROTEIN"/>
    <property type="match status" value="1"/>
</dbReference>
<evidence type="ECO:0000313" key="1">
    <source>
        <dbReference type="EMBL" id="THU69555.1"/>
    </source>
</evidence>
<dbReference type="SUPFAM" id="SSF50494">
    <property type="entry name" value="Trypsin-like serine proteases"/>
    <property type="match status" value="1"/>
</dbReference>
<dbReference type="InterPro" id="IPR009003">
    <property type="entry name" value="Peptidase_S1_PA"/>
</dbReference>
<keyword evidence="2" id="KW-1185">Reference proteome</keyword>
<proteinExistence type="predicted"/>